<keyword evidence="2" id="KW-0328">Glycosyltransferase</keyword>
<comment type="caution">
    <text evidence="2">The sequence shown here is derived from an EMBL/GenBank/DDBJ whole genome shotgun (WGS) entry which is preliminary data.</text>
</comment>
<evidence type="ECO:0000313" key="2">
    <source>
        <dbReference type="EMBL" id="PZQ57686.1"/>
    </source>
</evidence>
<dbReference type="InterPro" id="IPR023214">
    <property type="entry name" value="HAD_sf"/>
</dbReference>
<dbReference type="Gene3D" id="3.40.50.1000">
    <property type="entry name" value="HAD superfamily/HAD-like"/>
    <property type="match status" value="1"/>
</dbReference>
<reference evidence="2 3" key="1">
    <citation type="submission" date="2017-08" db="EMBL/GenBank/DDBJ databases">
        <title>Infants hospitalized years apart are colonized by the same room-sourced microbial strains.</title>
        <authorList>
            <person name="Brooks B."/>
            <person name="Olm M.R."/>
            <person name="Firek B.A."/>
            <person name="Baker R."/>
            <person name="Thomas B.C."/>
            <person name="Morowitz M.J."/>
            <person name="Banfield J.F."/>
        </authorList>
    </citation>
    <scope>NUCLEOTIDE SEQUENCE [LARGE SCALE GENOMIC DNA]</scope>
    <source>
        <strain evidence="2">S2_005_002_R2_33</strain>
    </source>
</reference>
<dbReference type="EMBL" id="QFPX01000001">
    <property type="protein sequence ID" value="PZQ57686.1"/>
    <property type="molecule type" value="Genomic_DNA"/>
</dbReference>
<dbReference type="InterPro" id="IPR000836">
    <property type="entry name" value="PRTase_dom"/>
</dbReference>
<dbReference type="InterPro" id="IPR029057">
    <property type="entry name" value="PRTase-like"/>
</dbReference>
<protein>
    <submittedName>
        <fullName evidence="2">Phosphoribosyltransferase</fullName>
    </submittedName>
</protein>
<proteinExistence type="predicted"/>
<accession>A0A2W5NW31</accession>
<gene>
    <name evidence="2" type="ORF">DI555_01865</name>
</gene>
<dbReference type="SUPFAM" id="SSF53271">
    <property type="entry name" value="PRTase-like"/>
    <property type="match status" value="1"/>
</dbReference>
<dbReference type="Gene3D" id="3.40.50.2020">
    <property type="match status" value="1"/>
</dbReference>
<evidence type="ECO:0000313" key="3">
    <source>
        <dbReference type="Proteomes" id="UP000249082"/>
    </source>
</evidence>
<dbReference type="AlphaFoldDB" id="A0A2W5NW31"/>
<dbReference type="Proteomes" id="UP000249082">
    <property type="component" value="Unassembled WGS sequence"/>
</dbReference>
<evidence type="ECO:0000259" key="1">
    <source>
        <dbReference type="Pfam" id="PF00156"/>
    </source>
</evidence>
<feature type="domain" description="Phosphoribosyltransferase" evidence="1">
    <location>
        <begin position="7"/>
        <end position="103"/>
    </location>
</feature>
<dbReference type="Pfam" id="PF00156">
    <property type="entry name" value="Pribosyltran"/>
    <property type="match status" value="1"/>
</dbReference>
<organism evidence="2 3">
    <name type="scientific">Novosphingobium pentaromativorans</name>
    <dbReference type="NCBI Taxonomy" id="205844"/>
    <lineage>
        <taxon>Bacteria</taxon>
        <taxon>Pseudomonadati</taxon>
        <taxon>Pseudomonadota</taxon>
        <taxon>Alphaproteobacteria</taxon>
        <taxon>Sphingomonadales</taxon>
        <taxon>Sphingomonadaceae</taxon>
        <taxon>Novosphingobium</taxon>
    </lineage>
</organism>
<name>A0A2W5NW31_9SPHN</name>
<dbReference type="CDD" id="cd06223">
    <property type="entry name" value="PRTases_typeI"/>
    <property type="match status" value="1"/>
</dbReference>
<dbReference type="GO" id="GO:0016757">
    <property type="term" value="F:glycosyltransferase activity"/>
    <property type="evidence" value="ECO:0007669"/>
    <property type="project" value="UniProtKB-KW"/>
</dbReference>
<sequence length="331" mass="37221">MEYRSFADLAETVFFNAHAIPEDVDLIVGIPRSGLLPANLLAVQLHKPLLDLESYLEGRAPTLGRTARETIDGNVRPRRVLIVDDSIASGESMRDVQARVRAIAPDIPATYLAVYGTKAVHEDADLVFEAVPSPRIFEWNLMRHKRLADACFDIDGILCHDPEHAQNDDGEKYRAFLLTAKPLLRANVPIKHLVTSRLEKYRPETERWLAENGVKYEHLWMLDLPSAEERRRQRAHASFKASVYVKTGAGLFVESEDRQAQEIAELSERPVLSIEGQRMVWPGDTSAARRSYIRRNETKSGAVKRLVKAAAFGILGDRTIANIKRSLRGHG</sequence>
<keyword evidence="2" id="KW-0808">Transferase</keyword>